<name>A0ABN5ANG7_9BACI</name>
<dbReference type="Gene3D" id="3.30.70.360">
    <property type="match status" value="1"/>
</dbReference>
<dbReference type="EMBL" id="CP021920">
    <property type="protein sequence ID" value="ASB91164.1"/>
    <property type="molecule type" value="Genomic_DNA"/>
</dbReference>
<dbReference type="InterPro" id="IPR011650">
    <property type="entry name" value="Peptidase_M20_dimer"/>
</dbReference>
<dbReference type="Proteomes" id="UP000196877">
    <property type="component" value="Chromosome"/>
</dbReference>
<dbReference type="GO" id="GO:0016787">
    <property type="term" value="F:hydrolase activity"/>
    <property type="evidence" value="ECO:0007669"/>
    <property type="project" value="UniProtKB-KW"/>
</dbReference>
<dbReference type="PIRSF" id="PIRSF005962">
    <property type="entry name" value="Pept_M20D_amidohydro"/>
    <property type="match status" value="1"/>
</dbReference>
<sequence length="383" mass="41624">MASLTDHIKQKMINIFEHLHKHPEVSWKEHQTTAFLKEQLEENGCRTKTFADCTGVIGEIGEGSPVVAVRADIDALWQEVDGTFQANHSCGHDSHMTMALGTLMALKEQRELPKGTIRFIFQPAEEKGGGALKMIEKGILDDVDYLYGVHVRPVQETSNGRCAPAILHGASRHIEGTIIGEEAHGARPHLGKNSIEIAATLVHKLAHIHIDPMTPHTVKMTKLQAGGESANIIPGKASFSLDLRAQTNEAMEALERETELACQAVAESFGATIELHKEDSLPAAVKNEAAIAIMAEAISNVIGAENLDKPLVTTGGEDFHYYSVKRPHLKATMLGLGCGLIPGLHHPKMTFDRDAMFTGADILTEVVLKTFEKIGSDMEVSVS</sequence>
<dbReference type="InterPro" id="IPR037484">
    <property type="entry name" value="AmhX-like"/>
</dbReference>
<dbReference type="RefSeq" id="WP_006640136.1">
    <property type="nucleotide sequence ID" value="NZ_CABJEH010000010.1"/>
</dbReference>
<dbReference type="NCBIfam" id="TIGR01891">
    <property type="entry name" value="amidohydrolases"/>
    <property type="match status" value="1"/>
</dbReference>
<dbReference type="SUPFAM" id="SSF53187">
    <property type="entry name" value="Zn-dependent exopeptidases"/>
    <property type="match status" value="1"/>
</dbReference>
<dbReference type="EC" id="3.5.1.-" evidence="2"/>
<protein>
    <submittedName>
        <fullName evidence="2">Amidohydrolase AmhX</fullName>
        <ecNumber evidence="2">3.5.1.-</ecNumber>
    </submittedName>
</protein>
<organism evidence="2 3">
    <name type="scientific">Bacillus sonorensis</name>
    <dbReference type="NCBI Taxonomy" id="119858"/>
    <lineage>
        <taxon>Bacteria</taxon>
        <taxon>Bacillati</taxon>
        <taxon>Bacillota</taxon>
        <taxon>Bacilli</taxon>
        <taxon>Bacillales</taxon>
        <taxon>Bacillaceae</taxon>
        <taxon>Bacillus</taxon>
    </lineage>
</organism>
<dbReference type="PANTHER" id="PTHR11014">
    <property type="entry name" value="PEPTIDASE M20 FAMILY MEMBER"/>
    <property type="match status" value="1"/>
</dbReference>
<gene>
    <name evidence="2" type="primary">amhX</name>
    <name evidence="2" type="ORF">S101395_04676</name>
</gene>
<reference evidence="2 3" key="1">
    <citation type="submission" date="2017-06" db="EMBL/GenBank/DDBJ databases">
        <title>Genome sequence of Bacillus sonorensis strain SRCM101395.</title>
        <authorList>
            <person name="Cho S.H."/>
        </authorList>
    </citation>
    <scope>NUCLEOTIDE SEQUENCE [LARGE SCALE GENOMIC DNA]</scope>
    <source>
        <strain evidence="2 3">SRCM101395</strain>
    </source>
</reference>
<dbReference type="InterPro" id="IPR002933">
    <property type="entry name" value="Peptidase_M20"/>
</dbReference>
<proteinExistence type="predicted"/>
<keyword evidence="3" id="KW-1185">Reference proteome</keyword>
<evidence type="ECO:0000313" key="2">
    <source>
        <dbReference type="EMBL" id="ASB91164.1"/>
    </source>
</evidence>
<keyword evidence="2" id="KW-0378">Hydrolase</keyword>
<dbReference type="CDD" id="cd08018">
    <property type="entry name" value="M20_Acy1_amhX-like"/>
    <property type="match status" value="1"/>
</dbReference>
<dbReference type="Pfam" id="PF07687">
    <property type="entry name" value="M20_dimer"/>
    <property type="match status" value="1"/>
</dbReference>
<dbReference type="InterPro" id="IPR036264">
    <property type="entry name" value="Bact_exopeptidase_dim_dom"/>
</dbReference>
<evidence type="ECO:0000259" key="1">
    <source>
        <dbReference type="Pfam" id="PF07687"/>
    </source>
</evidence>
<dbReference type="Gene3D" id="3.40.630.10">
    <property type="entry name" value="Zn peptidases"/>
    <property type="match status" value="1"/>
</dbReference>
<dbReference type="InterPro" id="IPR017439">
    <property type="entry name" value="Amidohydrolase"/>
</dbReference>
<evidence type="ECO:0000313" key="3">
    <source>
        <dbReference type="Proteomes" id="UP000196877"/>
    </source>
</evidence>
<accession>A0ABN5ANG7</accession>
<dbReference type="GeneID" id="92851399"/>
<dbReference type="PANTHER" id="PTHR11014:SF122">
    <property type="entry name" value="AMIDOHYDROLASE AMHX"/>
    <property type="match status" value="1"/>
</dbReference>
<dbReference type="SUPFAM" id="SSF55031">
    <property type="entry name" value="Bacterial exopeptidase dimerisation domain"/>
    <property type="match status" value="1"/>
</dbReference>
<dbReference type="Pfam" id="PF01546">
    <property type="entry name" value="Peptidase_M20"/>
    <property type="match status" value="1"/>
</dbReference>
<feature type="domain" description="Peptidase M20 dimerisation" evidence="1">
    <location>
        <begin position="177"/>
        <end position="266"/>
    </location>
</feature>